<reference evidence="2 3" key="1">
    <citation type="submission" date="2020-08" db="EMBL/GenBank/DDBJ databases">
        <title>Genomic Encyclopedia of Type Strains, Phase IV (KMG-IV): sequencing the most valuable type-strain genomes for metagenomic binning, comparative biology and taxonomic classification.</title>
        <authorList>
            <person name="Goeker M."/>
        </authorList>
    </citation>
    <scope>NUCLEOTIDE SEQUENCE [LARGE SCALE GENOMIC DNA]</scope>
    <source>
        <strain evidence="2 3">DSM 23958</strain>
    </source>
</reference>
<dbReference type="RefSeq" id="WP_138855520.1">
    <property type="nucleotide sequence ID" value="NZ_CP040709.1"/>
</dbReference>
<keyword evidence="3" id="KW-1185">Reference proteome</keyword>
<organism evidence="2 3">
    <name type="scientific">Inhella inkyongensis</name>
    <dbReference type="NCBI Taxonomy" id="392593"/>
    <lineage>
        <taxon>Bacteria</taxon>
        <taxon>Pseudomonadati</taxon>
        <taxon>Pseudomonadota</taxon>
        <taxon>Betaproteobacteria</taxon>
        <taxon>Burkholderiales</taxon>
        <taxon>Sphaerotilaceae</taxon>
        <taxon>Inhella</taxon>
    </lineage>
</organism>
<proteinExistence type="predicted"/>
<protein>
    <submittedName>
        <fullName evidence="2">Uncharacterized protein</fullName>
    </submittedName>
</protein>
<gene>
    <name evidence="2" type="ORF">HNQ51_002153</name>
</gene>
<name>A0A840S8U8_9BURK</name>
<dbReference type="Proteomes" id="UP000554837">
    <property type="component" value="Unassembled WGS sequence"/>
</dbReference>
<evidence type="ECO:0000313" key="3">
    <source>
        <dbReference type="Proteomes" id="UP000554837"/>
    </source>
</evidence>
<feature type="region of interest" description="Disordered" evidence="1">
    <location>
        <begin position="305"/>
        <end position="324"/>
    </location>
</feature>
<evidence type="ECO:0000313" key="2">
    <source>
        <dbReference type="EMBL" id="MBB5204839.1"/>
    </source>
</evidence>
<evidence type="ECO:0000256" key="1">
    <source>
        <dbReference type="SAM" id="MobiDB-lite"/>
    </source>
</evidence>
<comment type="caution">
    <text evidence="2">The sequence shown here is derived from an EMBL/GenBank/DDBJ whole genome shotgun (WGS) entry which is preliminary data.</text>
</comment>
<dbReference type="AlphaFoldDB" id="A0A840S8U8"/>
<accession>A0A840S8U8</accession>
<dbReference type="EMBL" id="JACHHO010000002">
    <property type="protein sequence ID" value="MBB5204839.1"/>
    <property type="molecule type" value="Genomic_DNA"/>
</dbReference>
<sequence length="324" mass="34859">MRRPIQLLALLALVLVLFGIGLNRPTDTPEVATPLPAARTLSPSDLEAHVAASAADMAPQRQPNPHPLTPFALQQAQRSTPSLRAFVHFALQHAEAGGFISAWGALDECFGETLDGAGLPESSLSPKSEQSLQADALLRAACDLDPGERERVMQLAIGGPRQVLSKDPNLQVLGRSIATGYNQTIGLGQARDLIRLGNPYASFSLLSLGSTPEQPDLHFAGQFYSSPFEQRLLTDAWLLLTCDMGQNCGPEAVPTLRMCRDRGWCAQSLQSAMALGYERIPDGLPRLRILHQRLLRAWREQSAESFAPGSPGAAASQASVSTTH</sequence>